<feature type="transmembrane region" description="Helical" evidence="1">
    <location>
        <begin position="55"/>
        <end position="76"/>
    </location>
</feature>
<sequence>MVSIMESDANRQVEELQRQRLAVYCSQAGTPAWAWPAFGLGVFLFISSYELRSTWVSVIATLAYSIFVGVWARMVITRTGVQPRLRGMPKPLLVEMVRFWIAGALVAGAVVALGFAVSFVLGGAVAALVTILGGRHFDRRYRRRSRELLAGGATPSR</sequence>
<dbReference type="EMBL" id="CADCSZ010000219">
    <property type="protein sequence ID" value="CAA9276485.1"/>
    <property type="molecule type" value="Genomic_DNA"/>
</dbReference>
<protein>
    <submittedName>
        <fullName evidence="2">Uncharacterized protein</fullName>
    </submittedName>
</protein>
<proteinExistence type="predicted"/>
<organism evidence="2">
    <name type="scientific">uncultured Acidimicrobiales bacterium</name>
    <dbReference type="NCBI Taxonomy" id="310071"/>
    <lineage>
        <taxon>Bacteria</taxon>
        <taxon>Bacillati</taxon>
        <taxon>Actinomycetota</taxon>
        <taxon>Acidimicrobiia</taxon>
        <taxon>Acidimicrobiales</taxon>
        <taxon>environmental samples</taxon>
    </lineage>
</organism>
<feature type="transmembrane region" description="Helical" evidence="1">
    <location>
        <begin position="21"/>
        <end position="49"/>
    </location>
</feature>
<feature type="transmembrane region" description="Helical" evidence="1">
    <location>
        <begin position="119"/>
        <end position="137"/>
    </location>
</feature>
<keyword evidence="1" id="KW-0812">Transmembrane</keyword>
<reference evidence="2" key="1">
    <citation type="submission" date="2020-02" db="EMBL/GenBank/DDBJ databases">
        <authorList>
            <person name="Meier V. D."/>
        </authorList>
    </citation>
    <scope>NUCLEOTIDE SEQUENCE</scope>
    <source>
        <strain evidence="2">AVDCRST_MAG76</strain>
    </source>
</reference>
<evidence type="ECO:0000313" key="2">
    <source>
        <dbReference type="EMBL" id="CAA9276485.1"/>
    </source>
</evidence>
<keyword evidence="1" id="KW-0472">Membrane</keyword>
<feature type="transmembrane region" description="Helical" evidence="1">
    <location>
        <begin position="97"/>
        <end position="113"/>
    </location>
</feature>
<dbReference type="AlphaFoldDB" id="A0A6J4JCH5"/>
<name>A0A6J4JCH5_9ACTN</name>
<keyword evidence="1" id="KW-1133">Transmembrane helix</keyword>
<gene>
    <name evidence="2" type="ORF">AVDCRST_MAG76-3711</name>
</gene>
<evidence type="ECO:0000256" key="1">
    <source>
        <dbReference type="SAM" id="Phobius"/>
    </source>
</evidence>
<accession>A0A6J4JCH5</accession>